<dbReference type="InterPro" id="IPR052580">
    <property type="entry name" value="Lipid_Hydrolase"/>
</dbReference>
<gene>
    <name evidence="4" type="ORF">DAPPPG734_04445</name>
</gene>
<evidence type="ECO:0000259" key="3">
    <source>
        <dbReference type="PROSITE" id="PS51635"/>
    </source>
</evidence>
<name>A0AAN2K3L6_ENTAG</name>
<feature type="active site" description="Proton acceptor" evidence="2">
    <location>
        <position position="239"/>
    </location>
</feature>
<keyword evidence="1 2" id="KW-0443">Lipid metabolism</keyword>
<evidence type="ECO:0000256" key="1">
    <source>
        <dbReference type="ARBA" id="ARBA00023098"/>
    </source>
</evidence>
<reference evidence="4" key="1">
    <citation type="submission" date="2022-05" db="EMBL/GenBank/DDBJ databases">
        <authorList>
            <person name="Pothier F. J."/>
        </authorList>
    </citation>
    <scope>NUCLEOTIDE SEQUENCE</scope>
    <source>
        <strain evidence="4">DAPP-PG734</strain>
    </source>
</reference>
<feature type="short sequence motif" description="GXGXXG" evidence="2">
    <location>
        <begin position="23"/>
        <end position="28"/>
    </location>
</feature>
<dbReference type="EMBL" id="OW970315">
    <property type="protein sequence ID" value="CAH6199862.1"/>
    <property type="molecule type" value="Genomic_DNA"/>
</dbReference>
<feature type="active site" description="Nucleophile" evidence="2">
    <location>
        <position position="52"/>
    </location>
</feature>
<organism evidence="4 5">
    <name type="scientific">Enterobacter agglomerans</name>
    <name type="common">Erwinia herbicola</name>
    <name type="synonym">Pantoea agglomerans</name>
    <dbReference type="NCBI Taxonomy" id="549"/>
    <lineage>
        <taxon>Bacteria</taxon>
        <taxon>Pseudomonadati</taxon>
        <taxon>Pseudomonadota</taxon>
        <taxon>Gammaproteobacteria</taxon>
        <taxon>Enterobacterales</taxon>
        <taxon>Erwiniaceae</taxon>
        <taxon>Pantoea</taxon>
        <taxon>Pantoea agglomerans group</taxon>
    </lineage>
</organism>
<sequence>MLQTNENPSNNKATMDCYAVFEGGGIKGIAFAGAITSATKNNIHFIGYGGASAGAVIAFLATIGYSGSEIKDAVKEINFENILEKSSNTNTKHITKTVDIIKNALSLKKESKISKGIVYSSIASIFLTSKLYTPIIDVLKKVNSKKGIHNTSGLKKELIKLFLKKNPEYSNPEEMTFSDHYRFTKIDLKILATDLETGSAIEFSVKKTPNEFLFDCLVASCSYPVFFEPSYIKNYTLVDGGLSCNLPTYLFHNTTDNKIPIYAFDLQLDSPPVNLNNKNLMHHISSLVHSSLDASNTIISQVVGGISVPIKVPKNIDTLKFSLGKEKIDDLYTSGYDSAELFFKDNILSKLTHKAKTKHDVAKILYGDLDFLLSLLINDIDNDDPDNEIKAWIYCNLNHEHGKILTFAKDSNKSIEPSDYKFSLDEYSNDCVETWNSGLSMLWGYDSVEQKTRICVSIKTSSLNPSNKDNGKQLAVLCISINNFYDSCYWLTRNSHAEKIDDVKKKFDIAEDTATILLRYAYIIRNAMLGNLVLFQSSIGERYDQKKNTQ</sequence>
<dbReference type="AlphaFoldDB" id="A0AAN2K3L6"/>
<evidence type="ECO:0000313" key="5">
    <source>
        <dbReference type="Proteomes" id="UP001158961"/>
    </source>
</evidence>
<dbReference type="PANTHER" id="PTHR46394">
    <property type="entry name" value="ANNEXIN"/>
    <property type="match status" value="1"/>
</dbReference>
<dbReference type="Proteomes" id="UP001158961">
    <property type="component" value="Chromosome"/>
</dbReference>
<dbReference type="Pfam" id="PF01734">
    <property type="entry name" value="Patatin"/>
    <property type="match status" value="1"/>
</dbReference>
<dbReference type="PROSITE" id="PS51635">
    <property type="entry name" value="PNPLA"/>
    <property type="match status" value="1"/>
</dbReference>
<dbReference type="RefSeq" id="WP_031593322.1">
    <property type="nucleotide sequence ID" value="NZ_JNVA01000049.1"/>
</dbReference>
<keyword evidence="2" id="KW-0378">Hydrolase</keyword>
<dbReference type="PANTHER" id="PTHR46394:SF1">
    <property type="entry name" value="PNPLA DOMAIN-CONTAINING PROTEIN"/>
    <property type="match status" value="1"/>
</dbReference>
<dbReference type="SUPFAM" id="SSF52151">
    <property type="entry name" value="FabD/lysophospholipase-like"/>
    <property type="match status" value="1"/>
</dbReference>
<evidence type="ECO:0000256" key="2">
    <source>
        <dbReference type="PROSITE-ProRule" id="PRU01161"/>
    </source>
</evidence>
<feature type="short sequence motif" description="GXSXG" evidence="2">
    <location>
        <begin position="50"/>
        <end position="54"/>
    </location>
</feature>
<evidence type="ECO:0000313" key="4">
    <source>
        <dbReference type="EMBL" id="CAH6199862.1"/>
    </source>
</evidence>
<dbReference type="InterPro" id="IPR002641">
    <property type="entry name" value="PNPLA_dom"/>
</dbReference>
<dbReference type="Gene3D" id="3.40.1090.10">
    <property type="entry name" value="Cytosolic phospholipase A2 catalytic domain"/>
    <property type="match status" value="1"/>
</dbReference>
<feature type="domain" description="PNPLA" evidence="3">
    <location>
        <begin position="19"/>
        <end position="252"/>
    </location>
</feature>
<keyword evidence="2" id="KW-0442">Lipid degradation</keyword>
<dbReference type="InterPro" id="IPR016035">
    <property type="entry name" value="Acyl_Trfase/lysoPLipase"/>
</dbReference>
<accession>A0AAN2K3L6</accession>
<feature type="short sequence motif" description="DGA/G" evidence="2">
    <location>
        <begin position="239"/>
        <end position="241"/>
    </location>
</feature>
<proteinExistence type="predicted"/>
<dbReference type="GO" id="GO:0016787">
    <property type="term" value="F:hydrolase activity"/>
    <property type="evidence" value="ECO:0007669"/>
    <property type="project" value="UniProtKB-UniRule"/>
</dbReference>
<protein>
    <submittedName>
        <fullName evidence="4">Patatin-like phospholipase family protein</fullName>
    </submittedName>
</protein>
<dbReference type="GO" id="GO:0016042">
    <property type="term" value="P:lipid catabolic process"/>
    <property type="evidence" value="ECO:0007669"/>
    <property type="project" value="UniProtKB-UniRule"/>
</dbReference>